<comment type="similarity">
    <text evidence="1">Belongs to the ATP-dependent AMP-binding enzyme family.</text>
</comment>
<dbReference type="Pfam" id="PF00501">
    <property type="entry name" value="AMP-binding"/>
    <property type="match status" value="1"/>
</dbReference>
<dbReference type="FunFam" id="3.30.300.30:FF:000008">
    <property type="entry name" value="2,3-dihydroxybenzoate-AMP ligase"/>
    <property type="match status" value="1"/>
</dbReference>
<dbReference type="OrthoDB" id="9765680at2"/>
<reference evidence="5 6" key="1">
    <citation type="submission" date="2018-07" db="EMBL/GenBank/DDBJ databases">
        <title>Genomic Encyclopedia of Type Strains, Phase IV (KMG-IV): sequencing the most valuable type-strain genomes for metagenomic binning, comparative biology and taxonomic classification.</title>
        <authorList>
            <person name="Goeker M."/>
        </authorList>
    </citation>
    <scope>NUCLEOTIDE SEQUENCE [LARGE SCALE GENOMIC DNA]</scope>
    <source>
        <strain evidence="5 6">DSM 25281</strain>
    </source>
</reference>
<dbReference type="InterPro" id="IPR025110">
    <property type="entry name" value="AMP-bd_C"/>
</dbReference>
<evidence type="ECO:0000256" key="2">
    <source>
        <dbReference type="ARBA" id="ARBA00022598"/>
    </source>
</evidence>
<dbReference type="InterPro" id="IPR020845">
    <property type="entry name" value="AMP-binding_CS"/>
</dbReference>
<dbReference type="InterPro" id="IPR050237">
    <property type="entry name" value="ATP-dep_AMP-bd_enzyme"/>
</dbReference>
<dbReference type="InterPro" id="IPR045851">
    <property type="entry name" value="AMP-bd_C_sf"/>
</dbReference>
<dbReference type="AlphaFoldDB" id="A0A370GHR9"/>
<dbReference type="EMBL" id="QQAY01000006">
    <property type="protein sequence ID" value="RDI41924.1"/>
    <property type="molecule type" value="Genomic_DNA"/>
</dbReference>
<dbReference type="GO" id="GO:0016878">
    <property type="term" value="F:acid-thiol ligase activity"/>
    <property type="evidence" value="ECO:0007669"/>
    <property type="project" value="UniProtKB-ARBA"/>
</dbReference>
<feature type="domain" description="AMP-dependent synthetase/ligase" evidence="3">
    <location>
        <begin position="7"/>
        <end position="367"/>
    </location>
</feature>
<protein>
    <submittedName>
        <fullName evidence="5">Feruloyl-CoA synthase</fullName>
    </submittedName>
</protein>
<dbReference type="InterPro" id="IPR042099">
    <property type="entry name" value="ANL_N_sf"/>
</dbReference>
<gene>
    <name evidence="5" type="ORF">DFR59_10683</name>
</gene>
<dbReference type="InterPro" id="IPR020459">
    <property type="entry name" value="AMP-binding"/>
</dbReference>
<evidence type="ECO:0000259" key="3">
    <source>
        <dbReference type="Pfam" id="PF00501"/>
    </source>
</evidence>
<organism evidence="5 6">
    <name type="scientific">Falsibacillus pallidus</name>
    <dbReference type="NCBI Taxonomy" id="493781"/>
    <lineage>
        <taxon>Bacteria</taxon>
        <taxon>Bacillati</taxon>
        <taxon>Bacillota</taxon>
        <taxon>Bacilli</taxon>
        <taxon>Bacillales</taxon>
        <taxon>Bacillaceae</taxon>
        <taxon>Falsibacillus</taxon>
    </lineage>
</organism>
<keyword evidence="2" id="KW-0436">Ligase</keyword>
<dbReference type="Gene3D" id="3.40.50.12780">
    <property type="entry name" value="N-terminal domain of ligase-like"/>
    <property type="match status" value="1"/>
</dbReference>
<dbReference type="RefSeq" id="WP_114745810.1">
    <property type="nucleotide sequence ID" value="NZ_QQAY01000006.1"/>
</dbReference>
<evidence type="ECO:0000256" key="1">
    <source>
        <dbReference type="ARBA" id="ARBA00006432"/>
    </source>
</evidence>
<dbReference type="SUPFAM" id="SSF56801">
    <property type="entry name" value="Acetyl-CoA synthetase-like"/>
    <property type="match status" value="1"/>
</dbReference>
<evidence type="ECO:0000259" key="4">
    <source>
        <dbReference type="Pfam" id="PF13193"/>
    </source>
</evidence>
<keyword evidence="6" id="KW-1185">Reference proteome</keyword>
<comment type="caution">
    <text evidence="5">The sequence shown here is derived from an EMBL/GenBank/DDBJ whole genome shotgun (WGS) entry which is preliminary data.</text>
</comment>
<dbReference type="InterPro" id="IPR000873">
    <property type="entry name" value="AMP-dep_synth/lig_dom"/>
</dbReference>
<proteinExistence type="inferred from homology"/>
<dbReference type="Proteomes" id="UP000255326">
    <property type="component" value="Unassembled WGS sequence"/>
</dbReference>
<dbReference type="PANTHER" id="PTHR43767:SF1">
    <property type="entry name" value="NONRIBOSOMAL PEPTIDE SYNTHASE PES1 (EUROFUNG)-RELATED"/>
    <property type="match status" value="1"/>
</dbReference>
<feature type="domain" description="AMP-binding enzyme C-terminal" evidence="4">
    <location>
        <begin position="417"/>
        <end position="492"/>
    </location>
</feature>
<dbReference type="PRINTS" id="PR00154">
    <property type="entry name" value="AMPBINDING"/>
</dbReference>
<evidence type="ECO:0000313" key="5">
    <source>
        <dbReference type="EMBL" id="RDI41924.1"/>
    </source>
</evidence>
<dbReference type="PROSITE" id="PS00455">
    <property type="entry name" value="AMP_BINDING"/>
    <property type="match status" value="1"/>
</dbReference>
<accession>A0A370GHR9</accession>
<name>A0A370GHR9_9BACI</name>
<sequence>MNIWELLERNGRKYSDKEAVVSGKDRLTYSDLRMSAYAMAAGLAHKGVKEGDRVVLCMPNTKEFVISYFAAMRLGAIIVPINAKLTKSEVDYILKDCGAKVFIIDHLLFSELGSIHANDLVKIKTGDSNTDWGSFEEFMGSKDSNDLAELLSKDDDPAAILYTSGTTGKPKGVLLTHRNLLSAAVMMCVEMEMKPESRILHLMPLSHSAPLHLFLIAGVYVGAMHILSPVFTPEKLLELVDKERATHFFGAPVAYLFAAKVPDRFKYDLSSMKYWVYGGAPLTAKEVHFIQGELGIKDLYCVYGLTEAGPSGTLLMPWEHQEKAGSIGKRAALGTEIRIVNENGEDAAPGEVGEIVLYGEGLMNGYYQNPVKTSEAFLGKWLKTGDLGKRDNDGYFWVVDRKKDLIISGGVNIYPKEVEEALLQHPLISEAAVVGVPHPEWGETVKAFIIAEKQIQDLPNECKLFLKEKLAPFKIPKLYEQIDALPRNATGKILKHVLKKEAEEKIEL</sequence>
<dbReference type="Pfam" id="PF13193">
    <property type="entry name" value="AMP-binding_C"/>
    <property type="match status" value="1"/>
</dbReference>
<dbReference type="Gene3D" id="3.30.300.30">
    <property type="match status" value="1"/>
</dbReference>
<evidence type="ECO:0000313" key="6">
    <source>
        <dbReference type="Proteomes" id="UP000255326"/>
    </source>
</evidence>
<dbReference type="PANTHER" id="PTHR43767">
    <property type="entry name" value="LONG-CHAIN-FATTY-ACID--COA LIGASE"/>
    <property type="match status" value="1"/>
</dbReference>